<dbReference type="InterPro" id="IPR039246">
    <property type="entry name" value="Flagellar_FlgA"/>
</dbReference>
<dbReference type="PANTHER" id="PTHR36307:SF1">
    <property type="entry name" value="FLAGELLA BASAL BODY P-RING FORMATION PROTEIN FLGA"/>
    <property type="match status" value="1"/>
</dbReference>
<evidence type="ECO:0000313" key="2">
    <source>
        <dbReference type="EMBL" id="SHF15472.1"/>
    </source>
</evidence>
<keyword evidence="2" id="KW-0969">Cilium</keyword>
<dbReference type="Proteomes" id="UP000184334">
    <property type="component" value="Unassembled WGS sequence"/>
</dbReference>
<dbReference type="EMBL" id="FQUI01000040">
    <property type="protein sequence ID" value="SHF15472.1"/>
    <property type="molecule type" value="Genomic_DNA"/>
</dbReference>
<comment type="caution">
    <text evidence="2">The sequence shown here is derived from an EMBL/GenBank/DDBJ whole genome shotgun (WGS) entry which is preliminary data.</text>
</comment>
<evidence type="ECO:0000259" key="1">
    <source>
        <dbReference type="Pfam" id="PF13144"/>
    </source>
</evidence>
<sequence length="312" mass="35954">MRNLKKILLIILIIVSYLYLFAEITIPATIASNDKIFSLKDIFPNIKNDRTLAFFSTNSITYESSMIKNWITSTTNIKDISFESTIITIYYIKEKNNEINTINNTEKFLKTYFEKNLIKDSPNATINDFELSKYMKDTIVSTILNLDYRRSMNNIYGNFLVLDDLNLKKYISFKANVSCFDYVYISKNNLKFKTPLNFNLVEKKKIDIYSLNMKPLIAKPEDLIKFQANRTIRKGEIIFENAVKKIPDVKAGQVIPVEVYFDGVKILSWVKVLNEAIIGEIIMARNEKTGILITGKLYPGPKLIINIGGNQE</sequence>
<dbReference type="Pfam" id="PF13144">
    <property type="entry name" value="ChapFlgA"/>
    <property type="match status" value="1"/>
</dbReference>
<dbReference type="AlphaFoldDB" id="A0A1M4ZCG1"/>
<dbReference type="GO" id="GO:0044780">
    <property type="term" value="P:bacterial-type flagellum assembly"/>
    <property type="evidence" value="ECO:0007669"/>
    <property type="project" value="InterPro"/>
</dbReference>
<reference evidence="2" key="1">
    <citation type="submission" date="2016-11" db="EMBL/GenBank/DDBJ databases">
        <authorList>
            <person name="Varghese N."/>
            <person name="Submissions S."/>
        </authorList>
    </citation>
    <scope>NUCLEOTIDE SEQUENCE [LARGE SCALE GENOMIC DNA]</scope>
    <source>
        <strain evidence="2">DSM 16785</strain>
    </source>
</reference>
<dbReference type="PANTHER" id="PTHR36307">
    <property type="entry name" value="FLAGELLA BASAL BODY P-RING FORMATION PROTEIN FLGA"/>
    <property type="match status" value="1"/>
</dbReference>
<keyword evidence="3" id="KW-1185">Reference proteome</keyword>
<keyword evidence="2" id="KW-0282">Flagellum</keyword>
<feature type="domain" description="Flagella basal body P-ring formation protein FlgA SAF" evidence="1">
    <location>
        <begin position="183"/>
        <end position="296"/>
    </location>
</feature>
<dbReference type="Gene3D" id="2.30.30.760">
    <property type="match status" value="1"/>
</dbReference>
<name>A0A1M4ZCG1_MARH1</name>
<proteinExistence type="predicted"/>
<evidence type="ECO:0000313" key="3">
    <source>
        <dbReference type="Proteomes" id="UP000184334"/>
    </source>
</evidence>
<accession>A0A1M4ZCG1</accession>
<protein>
    <submittedName>
        <fullName evidence="2">Flagella basal body P-ring formation protein FlgA</fullName>
    </submittedName>
</protein>
<dbReference type="InterPro" id="IPR017585">
    <property type="entry name" value="SAF_FlgA"/>
</dbReference>
<keyword evidence="2" id="KW-0966">Cell projection</keyword>
<dbReference type="STRING" id="1122195.SAMN02745164_01895"/>
<organism evidence="2 3">
    <name type="scientific">Marinitoga hydrogenitolerans (strain DSM 16785 / JCM 12826 / AT1271)</name>
    <dbReference type="NCBI Taxonomy" id="1122195"/>
    <lineage>
        <taxon>Bacteria</taxon>
        <taxon>Thermotogati</taxon>
        <taxon>Thermotogota</taxon>
        <taxon>Thermotogae</taxon>
        <taxon>Petrotogales</taxon>
        <taxon>Petrotogaceae</taxon>
        <taxon>Marinitoga</taxon>
    </lineage>
</organism>
<gene>
    <name evidence="2" type="ORF">SAMN02745164_01895</name>
</gene>